<feature type="binding site" evidence="9">
    <location>
        <begin position="117"/>
        <end position="123"/>
    </location>
    <ligand>
        <name>ATP</name>
        <dbReference type="ChEBI" id="CHEBI:30616"/>
    </ligand>
</feature>
<dbReference type="GO" id="GO:0008360">
    <property type="term" value="P:regulation of cell shape"/>
    <property type="evidence" value="ECO:0007669"/>
    <property type="project" value="UniProtKB-KW"/>
</dbReference>
<evidence type="ECO:0000256" key="9">
    <source>
        <dbReference type="HAMAP-Rule" id="MF_00639"/>
    </source>
</evidence>
<dbReference type="PANTHER" id="PTHR43692">
    <property type="entry name" value="UDP-N-ACETYLMURAMOYLALANINE--D-GLUTAMATE LIGASE"/>
    <property type="match status" value="1"/>
</dbReference>
<evidence type="ECO:0000256" key="2">
    <source>
        <dbReference type="ARBA" id="ARBA00004752"/>
    </source>
</evidence>
<dbReference type="GO" id="GO:0051301">
    <property type="term" value="P:cell division"/>
    <property type="evidence" value="ECO:0007669"/>
    <property type="project" value="UniProtKB-KW"/>
</dbReference>
<organism evidence="11 12">
    <name type="scientific">Thalassospira marina</name>
    <dbReference type="NCBI Taxonomy" id="2048283"/>
    <lineage>
        <taxon>Bacteria</taxon>
        <taxon>Pseudomonadati</taxon>
        <taxon>Pseudomonadota</taxon>
        <taxon>Alphaproteobacteria</taxon>
        <taxon>Rhodospirillales</taxon>
        <taxon>Thalassospiraceae</taxon>
        <taxon>Thalassospira</taxon>
    </lineage>
</organism>
<evidence type="ECO:0000256" key="4">
    <source>
        <dbReference type="ARBA" id="ARBA00022598"/>
    </source>
</evidence>
<dbReference type="GO" id="GO:0009252">
    <property type="term" value="P:peptidoglycan biosynthetic process"/>
    <property type="evidence" value="ECO:0007669"/>
    <property type="project" value="UniProtKB-UniRule"/>
</dbReference>
<name>A0A2N3KWJ1_9PROT</name>
<dbReference type="GO" id="GO:0004326">
    <property type="term" value="F:tetrahydrofolylpolyglutamate synthase activity"/>
    <property type="evidence" value="ECO:0007669"/>
    <property type="project" value="InterPro"/>
</dbReference>
<comment type="caution">
    <text evidence="11">The sequence shown here is derived from an EMBL/GenBank/DDBJ whole genome shotgun (WGS) entry which is preliminary data.</text>
</comment>
<keyword evidence="9" id="KW-0133">Cell shape</keyword>
<dbReference type="SUPFAM" id="SSF53244">
    <property type="entry name" value="MurD-like peptide ligases, peptide-binding domain"/>
    <property type="match status" value="1"/>
</dbReference>
<keyword evidence="8 9" id="KW-0131">Cell cycle</keyword>
<evidence type="ECO:0000313" key="11">
    <source>
        <dbReference type="EMBL" id="PKR54939.1"/>
    </source>
</evidence>
<dbReference type="GO" id="GO:0008764">
    <property type="term" value="F:UDP-N-acetylmuramoylalanine-D-glutamate ligase activity"/>
    <property type="evidence" value="ECO:0007669"/>
    <property type="project" value="UniProtKB-UniRule"/>
</dbReference>
<keyword evidence="9" id="KW-0961">Cell wall biogenesis/degradation</keyword>
<dbReference type="GO" id="GO:0005737">
    <property type="term" value="C:cytoplasm"/>
    <property type="evidence" value="ECO:0007669"/>
    <property type="project" value="UniProtKB-SubCell"/>
</dbReference>
<keyword evidence="5 9" id="KW-0132">Cell division</keyword>
<dbReference type="InterPro" id="IPR005762">
    <property type="entry name" value="MurD"/>
</dbReference>
<dbReference type="UniPathway" id="UPA00219"/>
<dbReference type="InterPro" id="IPR036615">
    <property type="entry name" value="Mur_ligase_C_dom_sf"/>
</dbReference>
<dbReference type="InterPro" id="IPR036291">
    <property type="entry name" value="NAD(P)-bd_dom_sf"/>
</dbReference>
<dbReference type="InterPro" id="IPR018109">
    <property type="entry name" value="Folylpolyglutamate_synth_CS"/>
</dbReference>
<dbReference type="SUPFAM" id="SSF51735">
    <property type="entry name" value="NAD(P)-binding Rossmann-fold domains"/>
    <property type="match status" value="1"/>
</dbReference>
<dbReference type="PANTHER" id="PTHR43692:SF1">
    <property type="entry name" value="UDP-N-ACETYLMURAMOYLALANINE--D-GLUTAMATE LIGASE"/>
    <property type="match status" value="1"/>
</dbReference>
<dbReference type="Gene3D" id="3.40.50.720">
    <property type="entry name" value="NAD(P)-binding Rossmann-like Domain"/>
    <property type="match status" value="1"/>
</dbReference>
<comment type="function">
    <text evidence="9">Cell wall formation. Catalyzes the addition of glutamate to the nucleotide precursor UDP-N-acetylmuramoyl-L-alanine (UMA).</text>
</comment>
<dbReference type="NCBIfam" id="TIGR01087">
    <property type="entry name" value="murD"/>
    <property type="match status" value="1"/>
</dbReference>
<comment type="subcellular location">
    <subcellularLocation>
        <location evidence="1 9">Cytoplasm</location>
    </subcellularLocation>
</comment>
<dbReference type="GO" id="GO:0071555">
    <property type="term" value="P:cell wall organization"/>
    <property type="evidence" value="ECO:0007669"/>
    <property type="project" value="UniProtKB-KW"/>
</dbReference>
<evidence type="ECO:0000256" key="5">
    <source>
        <dbReference type="ARBA" id="ARBA00022618"/>
    </source>
</evidence>
<keyword evidence="7 9" id="KW-0067">ATP-binding</keyword>
<evidence type="ECO:0000259" key="10">
    <source>
        <dbReference type="Pfam" id="PF08245"/>
    </source>
</evidence>
<evidence type="ECO:0000256" key="3">
    <source>
        <dbReference type="ARBA" id="ARBA00022490"/>
    </source>
</evidence>
<comment type="similarity">
    <text evidence="9">Belongs to the MurCDEF family.</text>
</comment>
<comment type="pathway">
    <text evidence="2 9">Cell wall biogenesis; peptidoglycan biosynthesis.</text>
</comment>
<keyword evidence="9" id="KW-0573">Peptidoglycan synthesis</keyword>
<evidence type="ECO:0000256" key="8">
    <source>
        <dbReference type="ARBA" id="ARBA00023306"/>
    </source>
</evidence>
<dbReference type="InterPro" id="IPR036565">
    <property type="entry name" value="Mur-like_cat_sf"/>
</dbReference>
<feature type="domain" description="Mur ligase central" evidence="10">
    <location>
        <begin position="115"/>
        <end position="296"/>
    </location>
</feature>
<dbReference type="EC" id="6.3.2.9" evidence="9"/>
<dbReference type="RefSeq" id="WP_101264780.1">
    <property type="nucleotide sequence ID" value="NZ_NWTK01000003.1"/>
</dbReference>
<comment type="catalytic activity">
    <reaction evidence="9">
        <text>UDP-N-acetyl-alpha-D-muramoyl-L-alanine + D-glutamate + ATP = UDP-N-acetyl-alpha-D-muramoyl-L-alanyl-D-glutamate + ADP + phosphate + H(+)</text>
        <dbReference type="Rhea" id="RHEA:16429"/>
        <dbReference type="ChEBI" id="CHEBI:15378"/>
        <dbReference type="ChEBI" id="CHEBI:29986"/>
        <dbReference type="ChEBI" id="CHEBI:30616"/>
        <dbReference type="ChEBI" id="CHEBI:43474"/>
        <dbReference type="ChEBI" id="CHEBI:83898"/>
        <dbReference type="ChEBI" id="CHEBI:83900"/>
        <dbReference type="ChEBI" id="CHEBI:456216"/>
        <dbReference type="EC" id="6.3.2.9"/>
    </reaction>
</comment>
<dbReference type="InterPro" id="IPR013221">
    <property type="entry name" value="Mur_ligase_cen"/>
</dbReference>
<protein>
    <recommendedName>
        <fullName evidence="9">UDP-N-acetylmuramoylalanine--D-glutamate ligase</fullName>
        <ecNumber evidence="9">6.3.2.9</ecNumber>
    </recommendedName>
    <alternativeName>
        <fullName evidence="9">D-glutamic acid-adding enzyme</fullName>
    </alternativeName>
    <alternativeName>
        <fullName evidence="9">UDP-N-acetylmuramoyl-L-alanyl-D-glutamate synthetase</fullName>
    </alternativeName>
</protein>
<gene>
    <name evidence="9" type="primary">murD</name>
    <name evidence="11" type="ORF">COO20_05965</name>
</gene>
<keyword evidence="6 9" id="KW-0547">Nucleotide-binding</keyword>
<dbReference type="Gene3D" id="3.90.190.20">
    <property type="entry name" value="Mur ligase, C-terminal domain"/>
    <property type="match status" value="1"/>
</dbReference>
<dbReference type="OrthoDB" id="9809796at2"/>
<dbReference type="GO" id="GO:0005524">
    <property type="term" value="F:ATP binding"/>
    <property type="evidence" value="ECO:0007669"/>
    <property type="project" value="UniProtKB-UniRule"/>
</dbReference>
<evidence type="ECO:0000256" key="7">
    <source>
        <dbReference type="ARBA" id="ARBA00022840"/>
    </source>
</evidence>
<dbReference type="HAMAP" id="MF_00639">
    <property type="entry name" value="MurD"/>
    <property type="match status" value="1"/>
</dbReference>
<dbReference type="PROSITE" id="PS01011">
    <property type="entry name" value="FOLYLPOLYGLU_SYNT_1"/>
    <property type="match status" value="1"/>
</dbReference>
<keyword evidence="4 9" id="KW-0436">Ligase</keyword>
<evidence type="ECO:0000256" key="6">
    <source>
        <dbReference type="ARBA" id="ARBA00022741"/>
    </source>
</evidence>
<evidence type="ECO:0000313" key="12">
    <source>
        <dbReference type="Proteomes" id="UP000233597"/>
    </source>
</evidence>
<keyword evidence="3 9" id="KW-0963">Cytoplasm</keyword>
<sequence>MIDLSHFRGKTVAVLGLGKSGLASVKALVNSGAIVWAWDDNEESRHQLDDLNVTPVNLVECDWNVPEILVISPGIPSTFPTPHAAAEKARRAGKAIVCDVELLCTTVAQTPMLAITGTNGKSTTTALTAHIISQSGIKTQVGGNLGYPVLGFDALGADDCYVLELSSYQLDLIDQAAFDASALLNITPDHLDRHGGMTGYIGAKRNIFARQKGPQWAIISIDDKHCAKMATELAREGGHRMVEISVNGPAPHGVYVNDHWLVDDLENAQDPILDLATVTHMPGRHNWQNIAFAYALCRARNVATSDIIAGIMSFPGLAHRQEQLGAIDGVTFVNDSKATNAEATAKALSAYDNIYWILGGKPKEGGIDGLETFYGRIKKAFLIGSAAQAFAQTLDGQVPYEMCGTLDVATRRALETAKADQAETANATGQTDATSPAPVILLSPACASFDQFKSFEARGDAFRSLFNDLSATTSDIAPRTNQEA</sequence>
<dbReference type="EMBL" id="NWTK01000003">
    <property type="protein sequence ID" value="PKR54939.1"/>
    <property type="molecule type" value="Genomic_DNA"/>
</dbReference>
<dbReference type="Gene3D" id="3.40.1190.10">
    <property type="entry name" value="Mur-like, catalytic domain"/>
    <property type="match status" value="1"/>
</dbReference>
<proteinExistence type="inferred from homology"/>
<dbReference type="Proteomes" id="UP000233597">
    <property type="component" value="Unassembled WGS sequence"/>
</dbReference>
<accession>A0A2N3KWJ1</accession>
<evidence type="ECO:0000256" key="1">
    <source>
        <dbReference type="ARBA" id="ARBA00004496"/>
    </source>
</evidence>
<dbReference type="SUPFAM" id="SSF53623">
    <property type="entry name" value="MurD-like peptide ligases, catalytic domain"/>
    <property type="match status" value="1"/>
</dbReference>
<dbReference type="Pfam" id="PF08245">
    <property type="entry name" value="Mur_ligase_M"/>
    <property type="match status" value="1"/>
</dbReference>
<reference evidence="11 12" key="1">
    <citation type="submission" date="2017-09" db="EMBL/GenBank/DDBJ databases">
        <title>Biodiversity and function of Thalassospira species in the particle-attached aromatic-hydrocarbon-degrading consortia from the surface seawater of the South China Sea.</title>
        <authorList>
            <person name="Dong C."/>
            <person name="Liu R."/>
            <person name="Shao Z."/>
        </authorList>
    </citation>
    <scope>NUCLEOTIDE SEQUENCE [LARGE SCALE GENOMIC DNA]</scope>
    <source>
        <strain evidence="11 12">CSC1P2</strain>
    </source>
</reference>
<dbReference type="AlphaFoldDB" id="A0A2N3KWJ1"/>